<comment type="similarity">
    <text evidence="2">Belongs to the GSP J family.</text>
</comment>
<keyword evidence="4" id="KW-1003">Cell membrane</keyword>
<dbReference type="Gene3D" id="3.10.610.10">
    <property type="entry name" value="GSPII I/J protein-like"/>
    <property type="match status" value="1"/>
</dbReference>
<dbReference type="Gene3D" id="2.10.70.20">
    <property type="entry name" value="gspk-gspi-gspj complex like domains"/>
    <property type="match status" value="1"/>
</dbReference>
<reference evidence="11 12" key="1">
    <citation type="submission" date="2011-05" db="EMBL/GenBank/DDBJ databases">
        <title>Complete sequence of Thioalkalimicrobium cyclicum ALM1.</title>
        <authorList>
            <consortium name="US DOE Joint Genome Institute"/>
            <person name="Lucas S."/>
            <person name="Han J."/>
            <person name="Lapidus A."/>
            <person name="Cheng J.-F."/>
            <person name="Goodwin L."/>
            <person name="Pitluck S."/>
            <person name="Peters L."/>
            <person name="Mikhailova N."/>
            <person name="Davenport K."/>
            <person name="Han C."/>
            <person name="Tapia R."/>
            <person name="Land M."/>
            <person name="Hauser L."/>
            <person name="Kyrpides N."/>
            <person name="Ivanova N."/>
            <person name="Pagani I."/>
            <person name="Kappler U."/>
            <person name="Woyke T."/>
        </authorList>
    </citation>
    <scope>NUCLEOTIDE SEQUENCE [LARGE SCALE GENOMIC DNA]</scope>
    <source>
        <strain evidence="12">DSM 14477 / JCM 11371 / ALM1</strain>
    </source>
</reference>
<dbReference type="NCBIfam" id="TIGR02532">
    <property type="entry name" value="IV_pilin_GFxxxE"/>
    <property type="match status" value="1"/>
</dbReference>
<evidence type="ECO:0000256" key="9">
    <source>
        <dbReference type="ARBA" id="ARBA00023136"/>
    </source>
</evidence>
<dbReference type="GO" id="GO:0005886">
    <property type="term" value="C:plasma membrane"/>
    <property type="evidence" value="ECO:0007669"/>
    <property type="project" value="UniProtKB-SubCell"/>
</dbReference>
<dbReference type="HOGENOM" id="CLU_093850_1_0_6"/>
<evidence type="ECO:0000256" key="1">
    <source>
        <dbReference type="ARBA" id="ARBA00004377"/>
    </source>
</evidence>
<evidence type="ECO:0000256" key="3">
    <source>
        <dbReference type="ARBA" id="ARBA00021539"/>
    </source>
</evidence>
<gene>
    <name evidence="11" type="ordered locus">Thicy_1000</name>
</gene>
<dbReference type="NCBIfam" id="TIGR01711">
    <property type="entry name" value="gspJ"/>
    <property type="match status" value="1"/>
</dbReference>
<proteinExistence type="inferred from homology"/>
<dbReference type="GO" id="GO:0015627">
    <property type="term" value="C:type II protein secretion system complex"/>
    <property type="evidence" value="ECO:0007669"/>
    <property type="project" value="InterPro"/>
</dbReference>
<evidence type="ECO:0000256" key="7">
    <source>
        <dbReference type="ARBA" id="ARBA00022692"/>
    </source>
</evidence>
<dbReference type="GO" id="GO:0015628">
    <property type="term" value="P:protein secretion by the type II secretion system"/>
    <property type="evidence" value="ECO:0007669"/>
    <property type="project" value="InterPro"/>
</dbReference>
<dbReference type="PANTHER" id="PTHR39583">
    <property type="entry name" value="TYPE II SECRETION SYSTEM PROTEIN J-RELATED"/>
    <property type="match status" value="1"/>
</dbReference>
<dbReference type="OrthoDB" id="9794345at2"/>
<evidence type="ECO:0000256" key="8">
    <source>
        <dbReference type="ARBA" id="ARBA00022989"/>
    </source>
</evidence>
<accession>F6DD31</accession>
<organism evidence="11 12">
    <name type="scientific">Thiomicrospira cyclica (strain DSM 14477 / JCM 11371 / ALM1)</name>
    <name type="common">Thioalkalimicrobium cyclicum</name>
    <dbReference type="NCBI Taxonomy" id="717773"/>
    <lineage>
        <taxon>Bacteria</taxon>
        <taxon>Pseudomonadati</taxon>
        <taxon>Pseudomonadota</taxon>
        <taxon>Gammaproteobacteria</taxon>
        <taxon>Thiotrichales</taxon>
        <taxon>Piscirickettsiaceae</taxon>
        <taxon>Thiomicrospira</taxon>
    </lineage>
</organism>
<keyword evidence="12" id="KW-1185">Reference proteome</keyword>
<evidence type="ECO:0000256" key="2">
    <source>
        <dbReference type="ARBA" id="ARBA00011084"/>
    </source>
</evidence>
<evidence type="ECO:0000313" key="12">
    <source>
        <dbReference type="Proteomes" id="UP000009232"/>
    </source>
</evidence>
<dbReference type="InterPro" id="IPR045584">
    <property type="entry name" value="Pilin-like"/>
</dbReference>
<dbReference type="SUPFAM" id="SSF54523">
    <property type="entry name" value="Pili subunits"/>
    <property type="match status" value="1"/>
</dbReference>
<dbReference type="PROSITE" id="PS00409">
    <property type="entry name" value="PROKAR_NTER_METHYL"/>
    <property type="match status" value="1"/>
</dbReference>
<protein>
    <recommendedName>
        <fullName evidence="3">Type II secretion system protein J</fullName>
    </recommendedName>
</protein>
<keyword evidence="7 10" id="KW-0812">Transmembrane</keyword>
<dbReference type="PANTHER" id="PTHR39583:SF2">
    <property type="entry name" value="TYPE II SECRETION SYSTEM PROTEIN J"/>
    <property type="match status" value="1"/>
</dbReference>
<dbReference type="InterPro" id="IPR051621">
    <property type="entry name" value="T2SS_protein_J"/>
</dbReference>
<evidence type="ECO:0000256" key="10">
    <source>
        <dbReference type="SAM" id="Phobius"/>
    </source>
</evidence>
<keyword evidence="6" id="KW-0997">Cell inner membrane</keyword>
<dbReference type="AlphaFoldDB" id="F6DD31"/>
<evidence type="ECO:0000256" key="5">
    <source>
        <dbReference type="ARBA" id="ARBA00022481"/>
    </source>
</evidence>
<evidence type="ECO:0000256" key="6">
    <source>
        <dbReference type="ARBA" id="ARBA00022519"/>
    </source>
</evidence>
<dbReference type="eggNOG" id="COG4795">
    <property type="taxonomic scope" value="Bacteria"/>
</dbReference>
<keyword evidence="5" id="KW-0488">Methylation</keyword>
<dbReference type="InterPro" id="IPR012902">
    <property type="entry name" value="N_methyl_site"/>
</dbReference>
<evidence type="ECO:0000313" key="11">
    <source>
        <dbReference type="EMBL" id="AEG31767.1"/>
    </source>
</evidence>
<dbReference type="KEGG" id="tcy:Thicy_1000"/>
<dbReference type="Pfam" id="PF07963">
    <property type="entry name" value="N_methyl"/>
    <property type="match status" value="1"/>
</dbReference>
<name>F6DD31_THICA</name>
<dbReference type="InterPro" id="IPR010055">
    <property type="entry name" value="T2SS_protein-GspJ"/>
</dbReference>
<sequence length="207" mass="23221">MKRALVRSQQGGFTLIELLIAIAVSAVIALLAYQSITSAVRVNEAHQAQQSALNQLQRAIWWLEQDIMQMAPRPVLDELGSSLAAMQLQPNQLELTRIALYPTPVSSGGLVRVRYVLEDGQLVRLSWAVLDRAPDSQPRRQVLLDDVVDFKVRVLDSRQEWLEFWPAIDQSLETLPGLVEVELVLKKQGQLRRLLHGVEGMPADARS</sequence>
<keyword evidence="8 10" id="KW-1133">Transmembrane helix</keyword>
<comment type="subcellular location">
    <subcellularLocation>
        <location evidence="1">Cell inner membrane</location>
        <topology evidence="1">Single-pass membrane protein</topology>
    </subcellularLocation>
</comment>
<dbReference type="EMBL" id="CP002776">
    <property type="protein sequence ID" value="AEG31767.1"/>
    <property type="molecule type" value="Genomic_DNA"/>
</dbReference>
<feature type="transmembrane region" description="Helical" evidence="10">
    <location>
        <begin position="12"/>
        <end position="33"/>
    </location>
</feature>
<dbReference type="STRING" id="717773.Thicy_1000"/>
<dbReference type="Proteomes" id="UP000009232">
    <property type="component" value="Chromosome"/>
</dbReference>
<dbReference type="RefSeq" id="WP_013835544.1">
    <property type="nucleotide sequence ID" value="NC_015581.1"/>
</dbReference>
<evidence type="ECO:0000256" key="4">
    <source>
        <dbReference type="ARBA" id="ARBA00022475"/>
    </source>
</evidence>
<keyword evidence="9 10" id="KW-0472">Membrane</keyword>
<dbReference type="Pfam" id="PF11612">
    <property type="entry name" value="T2SSJ"/>
    <property type="match status" value="1"/>
</dbReference>